<keyword evidence="2" id="KW-1185">Reference proteome</keyword>
<sequence length="63" mass="7141">NIVDICVSADTLQRKQNKYYIKKGGRRIQKMTNPPTFLGGTAFSTRVLHARDDVMQFSAPRSL</sequence>
<evidence type="ECO:0000313" key="1">
    <source>
        <dbReference type="EnsemblMetazoa" id="ISCW013237-PA"/>
    </source>
</evidence>
<dbReference type="VEuPathDB" id="VectorBase:ISCW013237"/>
<reference evidence="1" key="2">
    <citation type="submission" date="2020-05" db="UniProtKB">
        <authorList>
            <consortium name="EnsemblMetazoa"/>
        </authorList>
    </citation>
    <scope>IDENTIFICATION</scope>
    <source>
        <strain evidence="1">wikel</strain>
    </source>
</reference>
<reference evidence="2" key="1">
    <citation type="submission" date="2008-03" db="EMBL/GenBank/DDBJ databases">
        <title>Annotation of Ixodes scapularis.</title>
        <authorList>
            <consortium name="Ixodes scapularis Genome Project Consortium"/>
            <person name="Caler E."/>
            <person name="Hannick L.I."/>
            <person name="Bidwell S."/>
            <person name="Joardar V."/>
            <person name="Thiagarajan M."/>
            <person name="Amedeo P."/>
            <person name="Galinsky K.J."/>
            <person name="Schobel S."/>
            <person name="Inman J."/>
            <person name="Hostetler J."/>
            <person name="Miller J."/>
            <person name="Hammond M."/>
            <person name="Megy K."/>
            <person name="Lawson D."/>
            <person name="Kodira C."/>
            <person name="Sutton G."/>
            <person name="Meyer J."/>
            <person name="Hill C.A."/>
            <person name="Birren B."/>
            <person name="Nene V."/>
            <person name="Collins F."/>
            <person name="Alarcon-Chaidez F."/>
            <person name="Wikel S."/>
            <person name="Strausberg R."/>
        </authorList>
    </citation>
    <scope>NUCLEOTIDE SEQUENCE [LARGE SCALE GENOMIC DNA]</scope>
    <source>
        <strain evidence="2">Wikel</strain>
    </source>
</reference>
<dbReference type="InParanoid" id="A0A1S4LFE3"/>
<accession>A0A1S4LFE3</accession>
<dbReference type="EMBL" id="ABJB010376523">
    <property type="status" value="NOT_ANNOTATED_CDS"/>
    <property type="molecule type" value="Genomic_DNA"/>
</dbReference>
<dbReference type="EnsemblMetazoa" id="ISCW013237-RA">
    <property type="protein sequence ID" value="ISCW013237-PA"/>
    <property type="gene ID" value="ISCW013237"/>
</dbReference>
<proteinExistence type="predicted"/>
<dbReference type="EMBL" id="ABJB010440913">
    <property type="status" value="NOT_ANNOTATED_CDS"/>
    <property type="molecule type" value="Genomic_DNA"/>
</dbReference>
<dbReference type="EMBL" id="ABJB010858060">
    <property type="status" value="NOT_ANNOTATED_CDS"/>
    <property type="molecule type" value="Genomic_DNA"/>
</dbReference>
<evidence type="ECO:0000313" key="2">
    <source>
        <dbReference type="Proteomes" id="UP000001555"/>
    </source>
</evidence>
<dbReference type="AlphaFoldDB" id="A0A1S4LFE3"/>
<organism evidence="1 2">
    <name type="scientific">Ixodes scapularis</name>
    <name type="common">Black-legged tick</name>
    <name type="synonym">Deer tick</name>
    <dbReference type="NCBI Taxonomy" id="6945"/>
    <lineage>
        <taxon>Eukaryota</taxon>
        <taxon>Metazoa</taxon>
        <taxon>Ecdysozoa</taxon>
        <taxon>Arthropoda</taxon>
        <taxon>Chelicerata</taxon>
        <taxon>Arachnida</taxon>
        <taxon>Acari</taxon>
        <taxon>Parasitiformes</taxon>
        <taxon>Ixodida</taxon>
        <taxon>Ixodoidea</taxon>
        <taxon>Ixodidae</taxon>
        <taxon>Ixodinae</taxon>
        <taxon>Ixodes</taxon>
    </lineage>
</organism>
<name>A0A1S4LFE3_IXOSC</name>
<protein>
    <submittedName>
        <fullName evidence="1">Uncharacterized protein</fullName>
    </submittedName>
</protein>
<dbReference type="Proteomes" id="UP000001555">
    <property type="component" value="Unassembled WGS sequence"/>
</dbReference>